<feature type="chain" id="PRO_5012676660" evidence="1">
    <location>
        <begin position="24"/>
        <end position="386"/>
    </location>
</feature>
<dbReference type="Gene3D" id="2.60.120.650">
    <property type="entry name" value="Cupin"/>
    <property type="match status" value="1"/>
</dbReference>
<evidence type="ECO:0000313" key="3">
    <source>
        <dbReference type="Proteomes" id="UP000225706"/>
    </source>
</evidence>
<comment type="caution">
    <text evidence="2">The sequence shown here is derived from an EMBL/GenBank/DDBJ whole genome shotgun (WGS) entry which is preliminary data.</text>
</comment>
<sequence length="386" mass="45090">MLIKKLITYLALVIDLLVPSLLCEGALNSKNNITVIEPVKGAIWMSGQHSYPIIWTQSKFCFKWNIELLDHEERKIAQISTGLSEFKEGSMRHAWLVPPTIQNGDYLIKICENSAPETCGRSSSFFIRTTKENVIFMIEIGTADFDAFSPIQTPQMKETLSFSGNATKKGKFTGKRRLPHELRRQKRMERERLYFKRMSERIRHDTGNIRCTIERVHRPSKETFVKRFMKPRKPAILTGVMDDWEAMKSWTFDTLGKDDCSTLTKGVKVDIMDNVTPYSQWNEFRVLFADMYKDPAQVIMKDFHQIYPELMDAINFPKFSKDFFEKSRLALNSKICQDQSQTEGRESKSDEELDMWSFPSREFDNISWKKIQNRTTPCGRESHVEW</sequence>
<keyword evidence="1" id="KW-0732">Signal</keyword>
<keyword evidence="3" id="KW-1185">Reference proteome</keyword>
<name>A0A2B4RG39_STYPI</name>
<proteinExistence type="predicted"/>
<keyword evidence="2" id="KW-0808">Transferase</keyword>
<accession>A0A2B4RG39</accession>
<dbReference type="GO" id="GO:0032259">
    <property type="term" value="P:methylation"/>
    <property type="evidence" value="ECO:0007669"/>
    <property type="project" value="UniProtKB-KW"/>
</dbReference>
<gene>
    <name evidence="2" type="primary">KDM8</name>
    <name evidence="2" type="ORF">AWC38_SpisGene19974</name>
</gene>
<dbReference type="GO" id="GO:0008168">
    <property type="term" value="F:methyltransferase activity"/>
    <property type="evidence" value="ECO:0007669"/>
    <property type="project" value="UniProtKB-KW"/>
</dbReference>
<dbReference type="OrthoDB" id="203487at2759"/>
<protein>
    <submittedName>
        <fullName evidence="2">Lysine-specific demethylase 8</fullName>
    </submittedName>
</protein>
<keyword evidence="2" id="KW-0489">Methyltransferase</keyword>
<reference evidence="3" key="1">
    <citation type="journal article" date="2017" name="bioRxiv">
        <title>Comparative analysis of the genomes of Stylophora pistillata and Acropora digitifera provides evidence for extensive differences between species of corals.</title>
        <authorList>
            <person name="Voolstra C.R."/>
            <person name="Li Y."/>
            <person name="Liew Y.J."/>
            <person name="Baumgarten S."/>
            <person name="Zoccola D."/>
            <person name="Flot J.-F."/>
            <person name="Tambutte S."/>
            <person name="Allemand D."/>
            <person name="Aranda M."/>
        </authorList>
    </citation>
    <scope>NUCLEOTIDE SEQUENCE [LARGE SCALE GENOMIC DNA]</scope>
</reference>
<dbReference type="EMBL" id="LSMT01000609">
    <property type="protein sequence ID" value="PFX15803.1"/>
    <property type="molecule type" value="Genomic_DNA"/>
</dbReference>
<dbReference type="AlphaFoldDB" id="A0A2B4RG39"/>
<feature type="signal peptide" evidence="1">
    <location>
        <begin position="1"/>
        <end position="23"/>
    </location>
</feature>
<organism evidence="2 3">
    <name type="scientific">Stylophora pistillata</name>
    <name type="common">Smooth cauliflower coral</name>
    <dbReference type="NCBI Taxonomy" id="50429"/>
    <lineage>
        <taxon>Eukaryota</taxon>
        <taxon>Metazoa</taxon>
        <taxon>Cnidaria</taxon>
        <taxon>Anthozoa</taxon>
        <taxon>Hexacorallia</taxon>
        <taxon>Scleractinia</taxon>
        <taxon>Astrocoeniina</taxon>
        <taxon>Pocilloporidae</taxon>
        <taxon>Stylophora</taxon>
    </lineage>
</organism>
<dbReference type="SUPFAM" id="SSF51197">
    <property type="entry name" value="Clavaminate synthase-like"/>
    <property type="match status" value="1"/>
</dbReference>
<dbReference type="Proteomes" id="UP000225706">
    <property type="component" value="Unassembled WGS sequence"/>
</dbReference>
<dbReference type="STRING" id="50429.A0A2B4RG39"/>
<evidence type="ECO:0000313" key="2">
    <source>
        <dbReference type="EMBL" id="PFX15803.1"/>
    </source>
</evidence>
<evidence type="ECO:0000256" key="1">
    <source>
        <dbReference type="SAM" id="SignalP"/>
    </source>
</evidence>